<dbReference type="Gene3D" id="1.10.357.10">
    <property type="entry name" value="Tetracycline Repressor, domain 2"/>
    <property type="match status" value="1"/>
</dbReference>
<dbReference type="InterPro" id="IPR003115">
    <property type="entry name" value="ParB_N"/>
</dbReference>
<name>A0A3E0H147_9PSEU</name>
<sequence length="313" mass="33518">MVDLASVVQSTRITEVAIDALRPADSLRSAGVDAEHVQLLAQMDGNLPPICVHRETMRVVDGMHRLHAAMLRGDSTVDVVFFDGDETAALLLAVEANTTHGLPLTLADRQAAAERIIAACPAMSDRAIAATAGLSPKTIGAIRNRTSAGASQTDVRIGLDGRRRMVSGAEGRQAAQRILAESPNASLREVAKAAGISPNTVRRVRAQMSEESAGGRSIRVGRPRTSSVSTGGCKDLPVVLGELQRDPSLRLTETGRSLLRWLMAHRIEEREWQTVVGSVPPHCAEVVSEVARRYADSWRRLAEELADSTSATA</sequence>
<keyword evidence="4" id="KW-1185">Reference proteome</keyword>
<organism evidence="3 4">
    <name type="scientific">Kutzneria buriramensis</name>
    <dbReference type="NCBI Taxonomy" id="1045776"/>
    <lineage>
        <taxon>Bacteria</taxon>
        <taxon>Bacillati</taxon>
        <taxon>Actinomycetota</taxon>
        <taxon>Actinomycetes</taxon>
        <taxon>Pseudonocardiales</taxon>
        <taxon>Pseudonocardiaceae</taxon>
        <taxon>Kutzneria</taxon>
    </lineage>
</organism>
<reference evidence="3 4" key="1">
    <citation type="submission" date="2018-08" db="EMBL/GenBank/DDBJ databases">
        <title>Genomic Encyclopedia of Archaeal and Bacterial Type Strains, Phase II (KMG-II): from individual species to whole genera.</title>
        <authorList>
            <person name="Goeker M."/>
        </authorList>
    </citation>
    <scope>NUCLEOTIDE SEQUENCE [LARGE SCALE GENOMIC DNA]</scope>
    <source>
        <strain evidence="3 4">DSM 45791</strain>
    </source>
</reference>
<evidence type="ECO:0000313" key="3">
    <source>
        <dbReference type="EMBL" id="REH35770.1"/>
    </source>
</evidence>
<evidence type="ECO:0000256" key="1">
    <source>
        <dbReference type="SAM" id="MobiDB-lite"/>
    </source>
</evidence>
<feature type="region of interest" description="Disordered" evidence="1">
    <location>
        <begin position="208"/>
        <end position="230"/>
    </location>
</feature>
<gene>
    <name evidence="3" type="ORF">BCF44_117158</name>
</gene>
<dbReference type="SUPFAM" id="SSF110849">
    <property type="entry name" value="ParB/Sulfiredoxin"/>
    <property type="match status" value="1"/>
</dbReference>
<dbReference type="Proteomes" id="UP000256269">
    <property type="component" value="Unassembled WGS sequence"/>
</dbReference>
<dbReference type="SMART" id="SM00470">
    <property type="entry name" value="ParB"/>
    <property type="match status" value="1"/>
</dbReference>
<dbReference type="Gene3D" id="3.90.1530.10">
    <property type="entry name" value="Conserved hypothetical protein from pyrococcus furiosus pfu- 392566-001, ParB domain"/>
    <property type="match status" value="1"/>
</dbReference>
<dbReference type="InterPro" id="IPR036086">
    <property type="entry name" value="ParB/Sulfiredoxin_sf"/>
</dbReference>
<dbReference type="RefSeq" id="WP_170218020.1">
    <property type="nucleotide sequence ID" value="NZ_CP144375.1"/>
</dbReference>
<feature type="domain" description="ParB-like N-terminal" evidence="2">
    <location>
        <begin position="14"/>
        <end position="98"/>
    </location>
</feature>
<evidence type="ECO:0000259" key="2">
    <source>
        <dbReference type="SMART" id="SM00470"/>
    </source>
</evidence>
<dbReference type="EMBL" id="QUNO01000017">
    <property type="protein sequence ID" value="REH35770.1"/>
    <property type="molecule type" value="Genomic_DNA"/>
</dbReference>
<proteinExistence type="predicted"/>
<dbReference type="AlphaFoldDB" id="A0A3E0H147"/>
<protein>
    <submittedName>
        <fullName evidence="3">ParB-like nuclease family protein</fullName>
    </submittedName>
</protein>
<accession>A0A3E0H147</accession>
<evidence type="ECO:0000313" key="4">
    <source>
        <dbReference type="Proteomes" id="UP000256269"/>
    </source>
</evidence>
<comment type="caution">
    <text evidence="3">The sequence shown here is derived from an EMBL/GenBank/DDBJ whole genome shotgun (WGS) entry which is preliminary data.</text>
</comment>